<evidence type="ECO:0000256" key="1">
    <source>
        <dbReference type="ARBA" id="ARBA00004533"/>
    </source>
</evidence>
<dbReference type="InterPro" id="IPR014548">
    <property type="entry name" value="Ac_Trasf"/>
</dbReference>
<evidence type="ECO:0000256" key="2">
    <source>
        <dbReference type="ARBA" id="ARBA00022475"/>
    </source>
</evidence>
<feature type="transmembrane region" description="Helical" evidence="7">
    <location>
        <begin position="32"/>
        <end position="50"/>
    </location>
</feature>
<dbReference type="PANTHER" id="PTHR30606:SF9">
    <property type="entry name" value="LIPID A BIOSYNTHESIS LAUROYLTRANSFERASE"/>
    <property type="match status" value="1"/>
</dbReference>
<proteinExistence type="predicted"/>
<comment type="subcellular location">
    <subcellularLocation>
        <location evidence="1">Cell inner membrane</location>
    </subcellularLocation>
</comment>
<keyword evidence="5 7" id="KW-0472">Membrane</keyword>
<evidence type="ECO:0000256" key="6">
    <source>
        <dbReference type="ARBA" id="ARBA00023315"/>
    </source>
</evidence>
<dbReference type="EMBL" id="JAODYH010000014">
    <property type="protein sequence ID" value="MCT9812949.1"/>
    <property type="molecule type" value="Genomic_DNA"/>
</dbReference>
<keyword evidence="3" id="KW-0997">Cell inner membrane</keyword>
<keyword evidence="7" id="KW-1133">Transmembrane helix</keyword>
<dbReference type="RefSeq" id="WP_261502196.1">
    <property type="nucleotide sequence ID" value="NZ_JAODYH010000014.1"/>
</dbReference>
<evidence type="ECO:0000256" key="3">
    <source>
        <dbReference type="ARBA" id="ARBA00022519"/>
    </source>
</evidence>
<keyword evidence="4" id="KW-0808">Transferase</keyword>
<dbReference type="GO" id="GO:0016746">
    <property type="term" value="F:acyltransferase activity"/>
    <property type="evidence" value="ECO:0007669"/>
    <property type="project" value="UniProtKB-KW"/>
</dbReference>
<evidence type="ECO:0000256" key="7">
    <source>
        <dbReference type="SAM" id="Phobius"/>
    </source>
</evidence>
<comment type="caution">
    <text evidence="8">The sequence shown here is derived from an EMBL/GenBank/DDBJ whole genome shotgun (WGS) entry which is preliminary data.</text>
</comment>
<protein>
    <submittedName>
        <fullName evidence="8">Acyltransferase</fullName>
    </submittedName>
</protein>
<dbReference type="Proteomes" id="UP001525968">
    <property type="component" value="Unassembled WGS sequence"/>
</dbReference>
<keyword evidence="6 8" id="KW-0012">Acyltransferase</keyword>
<keyword evidence="2" id="KW-1003">Cell membrane</keyword>
<evidence type="ECO:0000313" key="8">
    <source>
        <dbReference type="EMBL" id="MCT9812949.1"/>
    </source>
</evidence>
<dbReference type="CDD" id="cd07984">
    <property type="entry name" value="LPLAT_LABLAT-like"/>
    <property type="match status" value="1"/>
</dbReference>
<evidence type="ECO:0000313" key="9">
    <source>
        <dbReference type="Proteomes" id="UP001525968"/>
    </source>
</evidence>
<accession>A0ABT2PR45</accession>
<dbReference type="Pfam" id="PF03279">
    <property type="entry name" value="Lip_A_acyltrans"/>
    <property type="match status" value="1"/>
</dbReference>
<evidence type="ECO:0000256" key="5">
    <source>
        <dbReference type="ARBA" id="ARBA00023136"/>
    </source>
</evidence>
<gene>
    <name evidence="8" type="ORF">N0K08_20155</name>
</gene>
<evidence type="ECO:0000256" key="4">
    <source>
        <dbReference type="ARBA" id="ARBA00022679"/>
    </source>
</evidence>
<organism evidence="8 9">
    <name type="scientific">Acidovorax bellezanensis</name>
    <dbReference type="NCBI Taxonomy" id="2976702"/>
    <lineage>
        <taxon>Bacteria</taxon>
        <taxon>Pseudomonadati</taxon>
        <taxon>Pseudomonadota</taxon>
        <taxon>Betaproteobacteria</taxon>
        <taxon>Burkholderiales</taxon>
        <taxon>Comamonadaceae</taxon>
        <taxon>Acidovorax</taxon>
    </lineage>
</organism>
<dbReference type="PANTHER" id="PTHR30606">
    <property type="entry name" value="LIPID A BIOSYNTHESIS LAUROYL ACYLTRANSFERASE"/>
    <property type="match status" value="1"/>
</dbReference>
<keyword evidence="7" id="KW-0812">Transmembrane</keyword>
<dbReference type="PIRSF" id="PIRSF028561">
    <property type="entry name" value="Ac_Trasf"/>
    <property type="match status" value="1"/>
</dbReference>
<dbReference type="InterPro" id="IPR004960">
    <property type="entry name" value="LipA_acyltrans"/>
</dbReference>
<sequence length="327" mass="36580">MKQQAGSEHWAQMGESTFVGGMWLLYQVHRLLGRWPFLVCLYPVVLYYWATRRVARASSMEYLQRLQAACGALGGTPGWRHSLRHFMVFAQVILDKTLAMTGRYRSENIVFMGRQPLLDLLRRGQGAVVVTAHLGCIELCQCMARQQPGLKLNILVHTKHALRFNRLMQRLSPDSGVQLLQVSEFDAAMAMVLADKVARGEFIAIAGDRVPVQGGRVVSVPFLGHDAAFPCGPYVIAALLKCPLYFMGCIHAGPGYAVTFHPLAEQVLLPRDRRQQALEGYARSFVQQLELLLQRAPYDWFNFFPFWEQGAAPLPPAASVPDKPSAI</sequence>
<reference evidence="8 9" key="1">
    <citation type="submission" date="2022-09" db="EMBL/GenBank/DDBJ databases">
        <title>Draft genome of isolate Be4.</title>
        <authorList>
            <person name="Sanchez-Castro I."/>
            <person name="Martinez-Rodriguez P."/>
            <person name="Descostes M."/>
            <person name="Merroun M."/>
        </authorList>
    </citation>
    <scope>NUCLEOTIDE SEQUENCE [LARGE SCALE GENOMIC DNA]</scope>
    <source>
        <strain evidence="8 9">Be4</strain>
    </source>
</reference>
<name>A0ABT2PR45_9BURK</name>
<keyword evidence="9" id="KW-1185">Reference proteome</keyword>